<dbReference type="PANTHER" id="PTHR24220:SF689">
    <property type="entry name" value="LIPOPROTEIN-RELEASING SYSTEM ATP-BINDING PROTEIN LOLD"/>
    <property type="match status" value="1"/>
</dbReference>
<proteinExistence type="inferred from homology"/>
<sequence>MSNPELIIEAAGVTRTYRVGTAELNVLRGVDYQVQRGRWACLLGASGSGKTTLLNILGALEKPTAGTIRVGGVDLSALSRRSAAHFRNRSLGFVFQAYHLLPELSMLENVMLPGLLAGNSRSAVRGKAEELLARVGLSGRLKHRPSELSGGEQQRASIARALINDPELLLADEPTGNLDSATGNGILELFRELRADHPQRSIVMITHNRDIAALADQVDELADGVLRRL</sequence>
<keyword evidence="7" id="KW-1185">Reference proteome</keyword>
<dbReference type="GeneID" id="78294955"/>
<organism evidence="6 7">
    <name type="scientific">Victivallis vadensis</name>
    <dbReference type="NCBI Taxonomy" id="172901"/>
    <lineage>
        <taxon>Bacteria</taxon>
        <taxon>Pseudomonadati</taxon>
        <taxon>Lentisphaerota</taxon>
        <taxon>Lentisphaeria</taxon>
        <taxon>Victivallales</taxon>
        <taxon>Victivallaceae</taxon>
        <taxon>Victivallis</taxon>
    </lineage>
</organism>
<dbReference type="Pfam" id="PF00005">
    <property type="entry name" value="ABC_tran"/>
    <property type="match status" value="1"/>
</dbReference>
<evidence type="ECO:0000256" key="4">
    <source>
        <dbReference type="ARBA" id="ARBA00038388"/>
    </source>
</evidence>
<dbReference type="SMART" id="SM00382">
    <property type="entry name" value="AAA"/>
    <property type="match status" value="1"/>
</dbReference>
<dbReference type="InterPro" id="IPR003593">
    <property type="entry name" value="AAA+_ATPase"/>
</dbReference>
<protein>
    <submittedName>
        <fullName evidence="6">Putative ABC transport system ATP-binding protein/lipoprotein-releasing system ATP-binding protein</fullName>
    </submittedName>
</protein>
<dbReference type="InterPro" id="IPR017911">
    <property type="entry name" value="MacB-like_ATP-bd"/>
</dbReference>
<dbReference type="PANTHER" id="PTHR24220">
    <property type="entry name" value="IMPORT ATP-BINDING PROTEIN"/>
    <property type="match status" value="1"/>
</dbReference>
<dbReference type="GO" id="GO:0005524">
    <property type="term" value="F:ATP binding"/>
    <property type="evidence" value="ECO:0007669"/>
    <property type="project" value="UniProtKB-KW"/>
</dbReference>
<dbReference type="CDD" id="cd03255">
    <property type="entry name" value="ABC_MJ0796_LolCDE_FtsE"/>
    <property type="match status" value="1"/>
</dbReference>
<dbReference type="FunFam" id="3.40.50.300:FF:000032">
    <property type="entry name" value="Export ABC transporter ATP-binding protein"/>
    <property type="match status" value="1"/>
</dbReference>
<dbReference type="SUPFAM" id="SSF52540">
    <property type="entry name" value="P-loop containing nucleoside triphosphate hydrolases"/>
    <property type="match status" value="1"/>
</dbReference>
<dbReference type="PROSITE" id="PS50893">
    <property type="entry name" value="ABC_TRANSPORTER_2"/>
    <property type="match status" value="1"/>
</dbReference>
<comment type="similarity">
    <text evidence="4">Belongs to the ABC transporter superfamily. Macrolide exporter (TC 3.A.1.122) family.</text>
</comment>
<keyword evidence="3 6" id="KW-0067">ATP-binding</keyword>
<dbReference type="InterPro" id="IPR015854">
    <property type="entry name" value="ABC_transpr_LolD-like"/>
</dbReference>
<evidence type="ECO:0000256" key="2">
    <source>
        <dbReference type="ARBA" id="ARBA00022741"/>
    </source>
</evidence>
<dbReference type="PROSITE" id="PS00211">
    <property type="entry name" value="ABC_TRANSPORTER_1"/>
    <property type="match status" value="1"/>
</dbReference>
<evidence type="ECO:0000256" key="3">
    <source>
        <dbReference type="ARBA" id="ARBA00022840"/>
    </source>
</evidence>
<evidence type="ECO:0000313" key="7">
    <source>
        <dbReference type="Proteomes" id="UP000245959"/>
    </source>
</evidence>
<dbReference type="GO" id="GO:0005886">
    <property type="term" value="C:plasma membrane"/>
    <property type="evidence" value="ECO:0007669"/>
    <property type="project" value="TreeGrafter"/>
</dbReference>
<dbReference type="RefSeq" id="WP_116883646.1">
    <property type="nucleotide sequence ID" value="NZ_QEKH01000010.1"/>
</dbReference>
<dbReference type="GO" id="GO:0016887">
    <property type="term" value="F:ATP hydrolysis activity"/>
    <property type="evidence" value="ECO:0007669"/>
    <property type="project" value="InterPro"/>
</dbReference>
<keyword evidence="6" id="KW-0449">Lipoprotein</keyword>
<dbReference type="AlphaFoldDB" id="A0A2U1B289"/>
<feature type="domain" description="ABC transporter" evidence="5">
    <location>
        <begin position="8"/>
        <end position="229"/>
    </location>
</feature>
<dbReference type="GO" id="GO:0022857">
    <property type="term" value="F:transmembrane transporter activity"/>
    <property type="evidence" value="ECO:0007669"/>
    <property type="project" value="TreeGrafter"/>
</dbReference>
<evidence type="ECO:0000259" key="5">
    <source>
        <dbReference type="PROSITE" id="PS50893"/>
    </source>
</evidence>
<dbReference type="Gene3D" id="3.40.50.300">
    <property type="entry name" value="P-loop containing nucleotide triphosphate hydrolases"/>
    <property type="match status" value="1"/>
</dbReference>
<dbReference type="InterPro" id="IPR003439">
    <property type="entry name" value="ABC_transporter-like_ATP-bd"/>
</dbReference>
<keyword evidence="2" id="KW-0547">Nucleotide-binding</keyword>
<gene>
    <name evidence="6" type="ORF">C8D82_11040</name>
</gene>
<comment type="caution">
    <text evidence="6">The sequence shown here is derived from an EMBL/GenBank/DDBJ whole genome shotgun (WGS) entry which is preliminary data.</text>
</comment>
<evidence type="ECO:0000313" key="6">
    <source>
        <dbReference type="EMBL" id="PVY42732.1"/>
    </source>
</evidence>
<dbReference type="GO" id="GO:0098796">
    <property type="term" value="C:membrane protein complex"/>
    <property type="evidence" value="ECO:0007669"/>
    <property type="project" value="UniProtKB-ARBA"/>
</dbReference>
<keyword evidence="1" id="KW-0813">Transport</keyword>
<evidence type="ECO:0000256" key="1">
    <source>
        <dbReference type="ARBA" id="ARBA00022448"/>
    </source>
</evidence>
<accession>A0A2U1B289</accession>
<reference evidence="6 7" key="1">
    <citation type="submission" date="2018-04" db="EMBL/GenBank/DDBJ databases">
        <title>Genomic Encyclopedia of Type Strains, Phase IV (KMG-IV): sequencing the most valuable type-strain genomes for metagenomic binning, comparative biology and taxonomic classification.</title>
        <authorList>
            <person name="Goeker M."/>
        </authorList>
    </citation>
    <scope>NUCLEOTIDE SEQUENCE [LARGE SCALE GENOMIC DNA]</scope>
    <source>
        <strain evidence="6 7">DSM 14823</strain>
    </source>
</reference>
<dbReference type="EMBL" id="QEKH01000010">
    <property type="protein sequence ID" value="PVY42732.1"/>
    <property type="molecule type" value="Genomic_DNA"/>
</dbReference>
<dbReference type="Proteomes" id="UP000245959">
    <property type="component" value="Unassembled WGS sequence"/>
</dbReference>
<name>A0A2U1B289_9BACT</name>
<dbReference type="InterPro" id="IPR027417">
    <property type="entry name" value="P-loop_NTPase"/>
</dbReference>
<dbReference type="InterPro" id="IPR017871">
    <property type="entry name" value="ABC_transporter-like_CS"/>
</dbReference>